<keyword evidence="10" id="KW-0965">Cell junction</keyword>
<evidence type="ECO:0000256" key="9">
    <source>
        <dbReference type="ARBA" id="ARBA00022889"/>
    </source>
</evidence>
<dbReference type="PANTHER" id="PTHR24027">
    <property type="entry name" value="CADHERIN-23"/>
    <property type="match status" value="1"/>
</dbReference>
<evidence type="ECO:0000256" key="12">
    <source>
        <dbReference type="ARBA" id="ARBA00023136"/>
    </source>
</evidence>
<accession>A0A553Q2L4</accession>
<dbReference type="GO" id="GO:0005912">
    <property type="term" value="C:adherens junction"/>
    <property type="evidence" value="ECO:0007669"/>
    <property type="project" value="UniProtKB-SubCell"/>
</dbReference>
<dbReference type="GO" id="GO:0007043">
    <property type="term" value="P:cell-cell junction assembly"/>
    <property type="evidence" value="ECO:0007669"/>
    <property type="project" value="TreeGrafter"/>
</dbReference>
<dbReference type="InterPro" id="IPR020894">
    <property type="entry name" value="Cadherin_CS"/>
</dbReference>
<dbReference type="GO" id="GO:0044331">
    <property type="term" value="P:cell-cell adhesion mediated by cadherin"/>
    <property type="evidence" value="ECO:0007669"/>
    <property type="project" value="TreeGrafter"/>
</dbReference>
<evidence type="ECO:0000256" key="17">
    <source>
        <dbReference type="SAM" id="Phobius"/>
    </source>
</evidence>
<feature type="domain" description="Cadherin" evidence="18">
    <location>
        <begin position="298"/>
        <end position="412"/>
    </location>
</feature>
<dbReference type="Gene3D" id="2.60.40.60">
    <property type="entry name" value="Cadherins"/>
    <property type="match status" value="5"/>
</dbReference>
<dbReference type="InterPro" id="IPR000233">
    <property type="entry name" value="Cadherin_Y-type_LIR"/>
</dbReference>
<evidence type="ECO:0000313" key="20">
    <source>
        <dbReference type="Proteomes" id="UP000316079"/>
    </source>
</evidence>
<dbReference type="Proteomes" id="UP000316079">
    <property type="component" value="Unassembled WGS sequence"/>
</dbReference>
<dbReference type="SMART" id="SM00112">
    <property type="entry name" value="CA"/>
    <property type="match status" value="5"/>
</dbReference>
<name>A0A553Q2L4_9TELE</name>
<evidence type="ECO:0000256" key="13">
    <source>
        <dbReference type="ARBA" id="ARBA00023180"/>
    </source>
</evidence>
<keyword evidence="3" id="KW-1003">Cell membrane</keyword>
<dbReference type="GO" id="GO:0016477">
    <property type="term" value="P:cell migration"/>
    <property type="evidence" value="ECO:0007669"/>
    <property type="project" value="TreeGrafter"/>
</dbReference>
<dbReference type="GO" id="GO:0045296">
    <property type="term" value="F:cadherin binding"/>
    <property type="evidence" value="ECO:0007669"/>
    <property type="project" value="TreeGrafter"/>
</dbReference>
<evidence type="ECO:0000256" key="1">
    <source>
        <dbReference type="ARBA" id="ARBA00004251"/>
    </source>
</evidence>
<dbReference type="GO" id="GO:0002009">
    <property type="term" value="P:morphogenesis of an epithelium"/>
    <property type="evidence" value="ECO:0007669"/>
    <property type="project" value="UniProtKB-ARBA"/>
</dbReference>
<dbReference type="FunFam" id="2.60.40.60:FF:000014">
    <property type="entry name" value="Cadherin 8"/>
    <property type="match status" value="1"/>
</dbReference>
<evidence type="ECO:0000256" key="10">
    <source>
        <dbReference type="ARBA" id="ARBA00022949"/>
    </source>
</evidence>
<evidence type="ECO:0000256" key="16">
    <source>
        <dbReference type="RuleBase" id="RU004357"/>
    </source>
</evidence>
<evidence type="ECO:0000256" key="7">
    <source>
        <dbReference type="ARBA" id="ARBA00022737"/>
    </source>
</evidence>
<evidence type="ECO:0000313" key="19">
    <source>
        <dbReference type="EMBL" id="TRY84180.1"/>
    </source>
</evidence>
<evidence type="ECO:0000259" key="18">
    <source>
        <dbReference type="PROSITE" id="PS50268"/>
    </source>
</evidence>
<dbReference type="InterPro" id="IPR002126">
    <property type="entry name" value="Cadherin-like_dom"/>
</dbReference>
<feature type="domain" description="Cadherin" evidence="18">
    <location>
        <begin position="108"/>
        <end position="188"/>
    </location>
</feature>
<dbReference type="PROSITE" id="PS00232">
    <property type="entry name" value="CADHERIN_1"/>
    <property type="match status" value="2"/>
</dbReference>
<dbReference type="PRINTS" id="PR00205">
    <property type="entry name" value="CADHERIN"/>
</dbReference>
<keyword evidence="13" id="KW-0325">Glycoprotein</keyword>
<feature type="transmembrane region" description="Helical" evidence="17">
    <location>
        <begin position="634"/>
        <end position="663"/>
    </location>
</feature>
<evidence type="ECO:0000256" key="3">
    <source>
        <dbReference type="ARBA" id="ARBA00022475"/>
    </source>
</evidence>
<dbReference type="OrthoDB" id="6252479at2759"/>
<feature type="domain" description="Cadherin" evidence="18">
    <location>
        <begin position="189"/>
        <end position="297"/>
    </location>
</feature>
<keyword evidence="9 15" id="KW-0130">Cell adhesion</keyword>
<evidence type="ECO:0000256" key="8">
    <source>
        <dbReference type="ARBA" id="ARBA00022837"/>
    </source>
</evidence>
<dbReference type="FunFam" id="2.60.40.60:FF:000017">
    <property type="entry name" value="Cadherin 24"/>
    <property type="match status" value="1"/>
</dbReference>
<comment type="caution">
    <text evidence="19">The sequence shown here is derived from an EMBL/GenBank/DDBJ whole genome shotgun (WGS) entry which is preliminary data.</text>
</comment>
<comment type="subcellular location">
    <subcellularLocation>
        <location evidence="2">Cell junction</location>
        <location evidence="2">Adherens junction</location>
    </subcellularLocation>
    <subcellularLocation>
        <location evidence="1 15">Cell membrane</location>
        <topology evidence="1 15">Single-pass type I membrane protein</topology>
    </subcellularLocation>
</comment>
<keyword evidence="12 17" id="KW-0472">Membrane</keyword>
<dbReference type="PANTHER" id="PTHR24027:SF91">
    <property type="entry name" value="CADHERIN-7"/>
    <property type="match status" value="1"/>
</dbReference>
<dbReference type="InterPro" id="IPR015919">
    <property type="entry name" value="Cadherin-like_sf"/>
</dbReference>
<dbReference type="AlphaFoldDB" id="A0A553Q2L4"/>
<gene>
    <name evidence="19" type="ORF">DNTS_026061</name>
</gene>
<dbReference type="GO" id="GO:0034332">
    <property type="term" value="P:adherens junction organization"/>
    <property type="evidence" value="ECO:0007669"/>
    <property type="project" value="TreeGrafter"/>
</dbReference>
<dbReference type="GO" id="GO:0005509">
    <property type="term" value="F:calcium ion binding"/>
    <property type="evidence" value="ECO:0007669"/>
    <property type="project" value="UniProtKB-UniRule"/>
</dbReference>
<dbReference type="Pfam" id="PF01049">
    <property type="entry name" value="CADH_Y-type_LIR"/>
    <property type="match status" value="1"/>
</dbReference>
<dbReference type="InterPro" id="IPR027397">
    <property type="entry name" value="Catenin-bd_sf"/>
</dbReference>
<keyword evidence="6" id="KW-0732">Signal</keyword>
<dbReference type="GO" id="GO:0016339">
    <property type="term" value="P:calcium-dependent cell-cell adhesion via plasma membrane cell adhesion molecules"/>
    <property type="evidence" value="ECO:0007669"/>
    <property type="project" value="TreeGrafter"/>
</dbReference>
<dbReference type="PROSITE" id="PS50268">
    <property type="entry name" value="CADHERIN_2"/>
    <property type="match status" value="5"/>
</dbReference>
<dbReference type="GO" id="GO:0007156">
    <property type="term" value="P:homophilic cell adhesion via plasma membrane adhesion molecules"/>
    <property type="evidence" value="ECO:0007669"/>
    <property type="project" value="InterPro"/>
</dbReference>
<dbReference type="GO" id="GO:0016342">
    <property type="term" value="C:catenin complex"/>
    <property type="evidence" value="ECO:0007669"/>
    <property type="project" value="TreeGrafter"/>
</dbReference>
<dbReference type="Pfam" id="PF00028">
    <property type="entry name" value="Cadherin"/>
    <property type="match status" value="5"/>
</dbReference>
<evidence type="ECO:0000256" key="15">
    <source>
        <dbReference type="RuleBase" id="RU003318"/>
    </source>
</evidence>
<sequence>MVHICRTSQTFVLELHPSPSVGTPPIPSIIIHSFGFYQSQITALHLPVRRGVGLFPGATSLPKDSARPFKYSMGAPLQRHKRNWVWNQFFVLEEYTGDDPLYVGKLHSDVDKGEGNVKYVLNGEGATSIFTIDENTGDIHATKRLDREEQAYYTLRAQARDRATNLPVEPESEFVIKVQDINDNEPKFLDGPYNAQVPEMSPVGTSVVEVKATDADDPTYGNSARVVYSILEGQPYFSVEPKTGIVRTALPNMDREARDQYLLVIQAKDMVGQMGGLSGTTSVTVMLTDVNDNPPRFSRKSYQFAVPESLPVASVVAKIKALDSDIGPNAEMDYRIIEGDGLGVFRVTPDKDTQEGVITLQKNLDFETKSSYTLKIEASNRNIDPRFLSQGPFSDTSMVRLTVENVDEPPVFSSMLSKMVISEAAKVGTIIGTVSAIDPDSTNSPIRYSIDRNTDLERFFNIDSTTGVISTAKPLDREVNAVHNITILATESMDPSQVGKGVALISVMDINDNAPVFALEYETFLCESAAPGQVIETISAVDRDEPPTGHRFFFSLTPETAGNMNFTLRDNKDNTASVLTKRSGFQRREQVMYRLPVLIVDSGMPALSSTNTLSIRVCDCDPDGTPLSCGTEAFMLSAGLSTGALIAILACIITLLVLVLLIVTMRRRKKEPLILDEDRDVRENIVRYDDEGGGEEDTEAFDMVTLRNLNVVRDSKTRRDVTPEVSTLYCSRPPPYKIAPDNGIFREFIWDRLKDADVDPSAPPYDSLQTYAFEGSGSMAESLSSLDSLSTDSEQNYDYLSDWGPRFRKLADLYGHGDSSNIFSS</sequence>
<keyword evidence="8 14" id="KW-0106">Calcium</keyword>
<dbReference type="STRING" id="623744.A0A553Q2L4"/>
<dbReference type="FunFam" id="2.60.40.60:FF:000009">
    <property type="entry name" value="Cadherin 24"/>
    <property type="match status" value="1"/>
</dbReference>
<evidence type="ECO:0000256" key="11">
    <source>
        <dbReference type="ARBA" id="ARBA00022989"/>
    </source>
</evidence>
<dbReference type="InterPro" id="IPR039808">
    <property type="entry name" value="Cadherin"/>
</dbReference>
<proteinExistence type="predicted"/>
<dbReference type="GO" id="GO:0008013">
    <property type="term" value="F:beta-catenin binding"/>
    <property type="evidence" value="ECO:0007669"/>
    <property type="project" value="TreeGrafter"/>
</dbReference>
<dbReference type="SUPFAM" id="SSF49313">
    <property type="entry name" value="Cadherin-like"/>
    <property type="match status" value="5"/>
</dbReference>
<dbReference type="EMBL" id="SRMA01026433">
    <property type="protein sequence ID" value="TRY84180.1"/>
    <property type="molecule type" value="Genomic_DNA"/>
</dbReference>
<keyword evidence="11 17" id="KW-1133">Transmembrane helix</keyword>
<keyword evidence="4 15" id="KW-0812">Transmembrane</keyword>
<keyword evidence="20" id="KW-1185">Reference proteome</keyword>
<dbReference type="FunFam" id="2.60.40.60:FF:000012">
    <property type="entry name" value="Cadherin 24"/>
    <property type="match status" value="1"/>
</dbReference>
<evidence type="ECO:0000256" key="2">
    <source>
        <dbReference type="ARBA" id="ARBA00004536"/>
    </source>
</evidence>
<keyword evidence="7" id="KW-0677">Repeat</keyword>
<dbReference type="Gene3D" id="4.10.900.10">
    <property type="entry name" value="TCF3-CBD (Catenin binding domain)"/>
    <property type="match status" value="1"/>
</dbReference>
<reference evidence="19 20" key="1">
    <citation type="journal article" date="2019" name="Sci. Data">
        <title>Hybrid genome assembly and annotation of Danionella translucida.</title>
        <authorList>
            <person name="Kadobianskyi M."/>
            <person name="Schulze L."/>
            <person name="Schuelke M."/>
            <person name="Judkewitz B."/>
        </authorList>
    </citation>
    <scope>NUCLEOTIDE SEQUENCE [LARGE SCALE GENOMIC DNA]</scope>
    <source>
        <strain evidence="19 20">Bolton</strain>
    </source>
</reference>
<evidence type="ECO:0000256" key="5">
    <source>
        <dbReference type="ARBA" id="ARBA00022723"/>
    </source>
</evidence>
<organism evidence="19 20">
    <name type="scientific">Danionella cerebrum</name>
    <dbReference type="NCBI Taxonomy" id="2873325"/>
    <lineage>
        <taxon>Eukaryota</taxon>
        <taxon>Metazoa</taxon>
        <taxon>Chordata</taxon>
        <taxon>Craniata</taxon>
        <taxon>Vertebrata</taxon>
        <taxon>Euteleostomi</taxon>
        <taxon>Actinopterygii</taxon>
        <taxon>Neopterygii</taxon>
        <taxon>Teleostei</taxon>
        <taxon>Ostariophysi</taxon>
        <taxon>Cypriniformes</taxon>
        <taxon>Danionidae</taxon>
        <taxon>Danioninae</taxon>
        <taxon>Danionella</taxon>
    </lineage>
</organism>
<dbReference type="CDD" id="cd11304">
    <property type="entry name" value="Cadherin_repeat"/>
    <property type="match status" value="5"/>
</dbReference>
<evidence type="ECO:0000256" key="4">
    <source>
        <dbReference type="ARBA" id="ARBA00022692"/>
    </source>
</evidence>
<feature type="domain" description="Cadherin" evidence="18">
    <location>
        <begin position="413"/>
        <end position="517"/>
    </location>
</feature>
<evidence type="ECO:0000256" key="6">
    <source>
        <dbReference type="ARBA" id="ARBA00022729"/>
    </source>
</evidence>
<keyword evidence="5" id="KW-0479">Metal-binding</keyword>
<dbReference type="GO" id="GO:0000902">
    <property type="term" value="P:cell morphogenesis"/>
    <property type="evidence" value="ECO:0007669"/>
    <property type="project" value="TreeGrafter"/>
</dbReference>
<comment type="function">
    <text evidence="16">Cadherins are calcium-dependent cell adhesion proteins.</text>
</comment>
<feature type="domain" description="Cadherin" evidence="18">
    <location>
        <begin position="517"/>
        <end position="628"/>
    </location>
</feature>
<dbReference type="FunFam" id="4.10.900.10:FF:000001">
    <property type="entry name" value="Cadherin 2"/>
    <property type="match status" value="1"/>
</dbReference>
<protein>
    <recommendedName>
        <fullName evidence="18">Cadherin domain-containing protein</fullName>
    </recommendedName>
</protein>
<dbReference type="FunFam" id="2.60.40.60:FF:000008">
    <property type="entry name" value="Cadherin 24"/>
    <property type="match status" value="1"/>
</dbReference>
<evidence type="ECO:0000256" key="14">
    <source>
        <dbReference type="PROSITE-ProRule" id="PRU00043"/>
    </source>
</evidence>